<keyword evidence="2" id="KW-1185">Reference proteome</keyword>
<comment type="caution">
    <text evidence="1">The sequence shown here is derived from an EMBL/GenBank/DDBJ whole genome shotgun (WGS) entry which is preliminary data.</text>
</comment>
<protein>
    <submittedName>
        <fullName evidence="1">Type I-E CRISPR-associated protein Cas7/Cse4/CasC</fullName>
    </submittedName>
</protein>
<organism evidence="1 2">
    <name type="scientific">Actinoallomurus liliacearum</name>
    <dbReference type="NCBI Taxonomy" id="1080073"/>
    <lineage>
        <taxon>Bacteria</taxon>
        <taxon>Bacillati</taxon>
        <taxon>Actinomycetota</taxon>
        <taxon>Actinomycetes</taxon>
        <taxon>Streptosporangiales</taxon>
        <taxon>Thermomonosporaceae</taxon>
        <taxon>Actinoallomurus</taxon>
    </lineage>
</organism>
<dbReference type="NCBIfam" id="TIGR01869">
    <property type="entry name" value="casC_Cse4"/>
    <property type="match status" value="1"/>
</dbReference>
<dbReference type="Pfam" id="PF09344">
    <property type="entry name" value="Cas_CT1975"/>
    <property type="match status" value="1"/>
</dbReference>
<dbReference type="EMBL" id="BAABHJ010000021">
    <property type="protein sequence ID" value="GAA4612843.1"/>
    <property type="molecule type" value="Genomic_DNA"/>
</dbReference>
<dbReference type="RefSeq" id="WP_345360632.1">
    <property type="nucleotide sequence ID" value="NZ_BAABHJ010000021.1"/>
</dbReference>
<dbReference type="InterPro" id="IPR010148">
    <property type="entry name" value="CRISPR-assoc_prot_CT1975"/>
</dbReference>
<name>A0ABP8TP70_9ACTN</name>
<dbReference type="Proteomes" id="UP001500212">
    <property type="component" value="Unassembled WGS sequence"/>
</dbReference>
<proteinExistence type="predicted"/>
<accession>A0ABP8TP70</accession>
<reference evidence="2" key="1">
    <citation type="journal article" date="2019" name="Int. J. Syst. Evol. Microbiol.">
        <title>The Global Catalogue of Microorganisms (GCM) 10K type strain sequencing project: providing services to taxonomists for standard genome sequencing and annotation.</title>
        <authorList>
            <consortium name="The Broad Institute Genomics Platform"/>
            <consortium name="The Broad Institute Genome Sequencing Center for Infectious Disease"/>
            <person name="Wu L."/>
            <person name="Ma J."/>
        </authorList>
    </citation>
    <scope>NUCLEOTIDE SEQUENCE [LARGE SCALE GENOMIC DNA]</scope>
    <source>
        <strain evidence="2">JCM 17938</strain>
    </source>
</reference>
<evidence type="ECO:0000313" key="2">
    <source>
        <dbReference type="Proteomes" id="UP001500212"/>
    </source>
</evidence>
<sequence length="378" mass="40859">MSPRTYIDVHILQTVPPANLNRDDQGNPKEAYFGGVRRARVSSQAWKRATRKAFTEHLPKEDLATRTKRIAAELTKRLAARTGLTTEQAAGIAGALLGRLEIKAGKKAGDTAYLLFFGRRQLEAIVDLVEDQAADLAELSDDALTTAVKDLPVKETFQTGHPIDVALFGRMVADIPALNVDAATQVAHALSTHAVELEFDYYTAVDDENEKDETGAGMIGTIGFNSATLYRYATVGLHQLTDNLGEADAAIDAVATFIDSFARSVPTGHANSFAHRTRPSLVAVVVRHDQPVNLISAFENPVPPHEGIAAASAARLAREYTRATRQWGDTPAHIAACHTFEPDTTSGKELTDAFGPTQTFPELLTGLHAHLTQTTTQD</sequence>
<evidence type="ECO:0000313" key="1">
    <source>
        <dbReference type="EMBL" id="GAA4612843.1"/>
    </source>
</evidence>
<gene>
    <name evidence="1" type="primary">cas7e_2</name>
    <name evidence="1" type="ORF">GCM10023195_55320</name>
</gene>